<dbReference type="Pfam" id="PF00941">
    <property type="entry name" value="FAD_binding_5"/>
    <property type="match status" value="1"/>
</dbReference>
<sequence length="287" mass="30262">MIPSQFEYFAPETLDEAVSLLNEHGSEAVVLAGGQSLIPLMKLQLAAPEYVVDINRIPGLAGISEENDFLRIGSLTREADLDRSEIVRAKYPILQDTTSVIADPLVRNMATVGGNLAHGDPANDHPATMLALGAQVVAVGAAGQRVISVSDFFEGPLMTTLNQGEILTEIRIPTPPQGSGGAYLKLERKVGDYAIAGVAAVITAADGVCQQAGIGLTNAGPIPIKAGTAEAFLVGKRLDDETIREAARLASQEAQPSADLRGSEEYKRDMVRVIAGRALRLALERAG</sequence>
<dbReference type="PANTHER" id="PTHR42659:SF2">
    <property type="entry name" value="XANTHINE DEHYDROGENASE SUBUNIT C-RELATED"/>
    <property type="match status" value="1"/>
</dbReference>
<dbReference type="Gene3D" id="3.30.465.10">
    <property type="match status" value="1"/>
</dbReference>
<reference evidence="5" key="1">
    <citation type="submission" date="2023-03" db="EMBL/GenBank/DDBJ databases">
        <authorList>
            <person name="Steffen K."/>
            <person name="Cardenas P."/>
        </authorList>
    </citation>
    <scope>NUCLEOTIDE SEQUENCE</scope>
</reference>
<dbReference type="PROSITE" id="PS51387">
    <property type="entry name" value="FAD_PCMH"/>
    <property type="match status" value="1"/>
</dbReference>
<keyword evidence="6" id="KW-1185">Reference proteome</keyword>
<dbReference type="GO" id="GO:0071949">
    <property type="term" value="F:FAD binding"/>
    <property type="evidence" value="ECO:0007669"/>
    <property type="project" value="InterPro"/>
</dbReference>
<dbReference type="PANTHER" id="PTHR42659">
    <property type="entry name" value="XANTHINE DEHYDROGENASE SUBUNIT C-RELATED"/>
    <property type="match status" value="1"/>
</dbReference>
<comment type="caution">
    <text evidence="5">The sequence shown here is derived from an EMBL/GenBank/DDBJ whole genome shotgun (WGS) entry which is preliminary data.</text>
</comment>
<dbReference type="EMBL" id="CASHTH010002705">
    <property type="protein sequence ID" value="CAI8033937.1"/>
    <property type="molecule type" value="Genomic_DNA"/>
</dbReference>
<dbReference type="Proteomes" id="UP001174909">
    <property type="component" value="Unassembled WGS sequence"/>
</dbReference>
<dbReference type="GO" id="GO:0016491">
    <property type="term" value="F:oxidoreductase activity"/>
    <property type="evidence" value="ECO:0007669"/>
    <property type="project" value="UniProtKB-KW"/>
</dbReference>
<dbReference type="InterPro" id="IPR016166">
    <property type="entry name" value="FAD-bd_PCMH"/>
</dbReference>
<keyword evidence="3" id="KW-0560">Oxidoreductase</keyword>
<dbReference type="Pfam" id="PF03450">
    <property type="entry name" value="CO_deh_flav_C"/>
    <property type="match status" value="1"/>
</dbReference>
<dbReference type="InterPro" id="IPR016167">
    <property type="entry name" value="FAD-bd_PCMH_sub1"/>
</dbReference>
<dbReference type="SMART" id="SM01092">
    <property type="entry name" value="CO_deh_flav_C"/>
    <property type="match status" value="1"/>
</dbReference>
<dbReference type="InterPro" id="IPR036683">
    <property type="entry name" value="CO_DH_flav_C_dom_sf"/>
</dbReference>
<accession>A0AA35SRJ2</accession>
<feature type="domain" description="FAD-binding PCMH-type" evidence="4">
    <location>
        <begin position="1"/>
        <end position="177"/>
    </location>
</feature>
<evidence type="ECO:0000256" key="2">
    <source>
        <dbReference type="ARBA" id="ARBA00022827"/>
    </source>
</evidence>
<keyword evidence="1" id="KW-0285">Flavoprotein</keyword>
<evidence type="ECO:0000313" key="6">
    <source>
        <dbReference type="Proteomes" id="UP001174909"/>
    </source>
</evidence>
<dbReference type="InterPro" id="IPR036318">
    <property type="entry name" value="FAD-bd_PCMH-like_sf"/>
</dbReference>
<keyword evidence="2" id="KW-0274">FAD</keyword>
<dbReference type="InterPro" id="IPR002346">
    <property type="entry name" value="Mopterin_DH_FAD-bd"/>
</dbReference>
<organism evidence="5 6">
    <name type="scientific">Geodia barretti</name>
    <name type="common">Barrett's horny sponge</name>
    <dbReference type="NCBI Taxonomy" id="519541"/>
    <lineage>
        <taxon>Eukaryota</taxon>
        <taxon>Metazoa</taxon>
        <taxon>Porifera</taxon>
        <taxon>Demospongiae</taxon>
        <taxon>Heteroscleromorpha</taxon>
        <taxon>Tetractinellida</taxon>
        <taxon>Astrophorina</taxon>
        <taxon>Geodiidae</taxon>
        <taxon>Geodia</taxon>
    </lineage>
</organism>
<dbReference type="Gene3D" id="3.30.390.50">
    <property type="entry name" value="CO dehydrogenase flavoprotein, C-terminal domain"/>
    <property type="match status" value="1"/>
</dbReference>
<evidence type="ECO:0000259" key="4">
    <source>
        <dbReference type="PROSITE" id="PS51387"/>
    </source>
</evidence>
<dbReference type="SUPFAM" id="SSF56176">
    <property type="entry name" value="FAD-binding/transporter-associated domain-like"/>
    <property type="match status" value="1"/>
</dbReference>
<dbReference type="FunFam" id="3.30.465.10:FF:000017">
    <property type="entry name" value="Xanthine dehydrogenase, FAD binding subunit"/>
    <property type="match status" value="1"/>
</dbReference>
<proteinExistence type="predicted"/>
<gene>
    <name evidence="5" type="ORF">GBAR_LOCUS19129</name>
</gene>
<name>A0AA35SRJ2_GEOBA</name>
<dbReference type="AlphaFoldDB" id="A0AA35SRJ2"/>
<dbReference type="InterPro" id="IPR016169">
    <property type="entry name" value="FAD-bd_PCMH_sub2"/>
</dbReference>
<dbReference type="SUPFAM" id="SSF55447">
    <property type="entry name" value="CO dehydrogenase flavoprotein C-terminal domain-like"/>
    <property type="match status" value="1"/>
</dbReference>
<evidence type="ECO:0000256" key="1">
    <source>
        <dbReference type="ARBA" id="ARBA00022630"/>
    </source>
</evidence>
<protein>
    <submittedName>
        <fullName evidence="5">Carbon monoxide dehydrogenase medium chain</fullName>
    </submittedName>
</protein>
<evidence type="ECO:0000313" key="5">
    <source>
        <dbReference type="EMBL" id="CAI8033937.1"/>
    </source>
</evidence>
<dbReference type="InterPro" id="IPR005107">
    <property type="entry name" value="CO_DH_flav_C"/>
</dbReference>
<dbReference type="InterPro" id="IPR051312">
    <property type="entry name" value="Diverse_Substr_Oxidored"/>
</dbReference>
<dbReference type="Gene3D" id="3.30.43.10">
    <property type="entry name" value="Uridine Diphospho-n-acetylenolpyruvylglucosamine Reductase, domain 2"/>
    <property type="match status" value="1"/>
</dbReference>
<evidence type="ECO:0000256" key="3">
    <source>
        <dbReference type="ARBA" id="ARBA00023002"/>
    </source>
</evidence>